<dbReference type="Pfam" id="PF01735">
    <property type="entry name" value="PLA2_B"/>
    <property type="match status" value="1"/>
</dbReference>
<dbReference type="GeneID" id="37223795"/>
<dbReference type="GO" id="GO:0009395">
    <property type="term" value="P:phospholipid catabolic process"/>
    <property type="evidence" value="ECO:0007669"/>
    <property type="project" value="InterPro"/>
</dbReference>
<feature type="domain" description="PLA2c" evidence="5">
    <location>
        <begin position="1"/>
        <end position="96"/>
    </location>
</feature>
<dbReference type="PROSITE" id="PS51210">
    <property type="entry name" value="PLA2C"/>
    <property type="match status" value="1"/>
</dbReference>
<dbReference type="InterPro" id="IPR002642">
    <property type="entry name" value="LysoPLipase_cat_dom"/>
</dbReference>
<keyword evidence="3 4" id="KW-0378">Hydrolase</keyword>
<dbReference type="VEuPathDB" id="FungiDB:BO80DRAFT_422928"/>
<evidence type="ECO:0000256" key="1">
    <source>
        <dbReference type="ARBA" id="ARBA00002169"/>
    </source>
</evidence>
<dbReference type="AlphaFoldDB" id="A0A395H6C8"/>
<evidence type="ECO:0000313" key="7">
    <source>
        <dbReference type="Proteomes" id="UP000249402"/>
    </source>
</evidence>
<evidence type="ECO:0000256" key="4">
    <source>
        <dbReference type="RuleBase" id="RU362103"/>
    </source>
</evidence>
<sequence length="96" mass="10609">MNRPASYDPNSFYRLNKASAPFAPGPRLTGVEGGEEQQNSPLEWLIQRRPRVDVIVAVHSSINPYWPNGKSLIATCETVCMTAAIPVRDDVAWGLL</sequence>
<keyword evidence="3 4" id="KW-0442">Lipid degradation</keyword>
<dbReference type="RefSeq" id="XP_025577799.1">
    <property type="nucleotide sequence ID" value="XM_025718930.1"/>
</dbReference>
<evidence type="ECO:0000259" key="5">
    <source>
        <dbReference type="PROSITE" id="PS51210"/>
    </source>
</evidence>
<comment type="catalytic activity">
    <reaction evidence="4">
        <text>a 1-acyl-sn-glycero-3-phosphocholine + H2O = sn-glycerol 3-phosphocholine + a fatty acid + H(+)</text>
        <dbReference type="Rhea" id="RHEA:15177"/>
        <dbReference type="ChEBI" id="CHEBI:15377"/>
        <dbReference type="ChEBI" id="CHEBI:15378"/>
        <dbReference type="ChEBI" id="CHEBI:16870"/>
        <dbReference type="ChEBI" id="CHEBI:28868"/>
        <dbReference type="ChEBI" id="CHEBI:58168"/>
        <dbReference type="EC" id="3.1.1.5"/>
    </reaction>
</comment>
<dbReference type="Proteomes" id="UP000249402">
    <property type="component" value="Unassembled WGS sequence"/>
</dbReference>
<comment type="similarity">
    <text evidence="2 4">Belongs to the lysophospholipase family.</text>
</comment>
<dbReference type="InterPro" id="IPR016035">
    <property type="entry name" value="Acyl_Trfase/lysoPLipase"/>
</dbReference>
<evidence type="ECO:0000256" key="3">
    <source>
        <dbReference type="PROSITE-ProRule" id="PRU00555"/>
    </source>
</evidence>
<name>A0A395H6C8_9EURO</name>
<organism evidence="6 7">
    <name type="scientific">Aspergillus ibericus CBS 121593</name>
    <dbReference type="NCBI Taxonomy" id="1448316"/>
    <lineage>
        <taxon>Eukaryota</taxon>
        <taxon>Fungi</taxon>
        <taxon>Dikarya</taxon>
        <taxon>Ascomycota</taxon>
        <taxon>Pezizomycotina</taxon>
        <taxon>Eurotiomycetes</taxon>
        <taxon>Eurotiomycetidae</taxon>
        <taxon>Eurotiales</taxon>
        <taxon>Aspergillaceae</taxon>
        <taxon>Aspergillus</taxon>
        <taxon>Aspergillus subgen. Circumdati</taxon>
    </lineage>
</organism>
<protein>
    <recommendedName>
        <fullName evidence="4">Lysophospholipase</fullName>
        <ecNumber evidence="4">3.1.1.5</ecNumber>
    </recommendedName>
</protein>
<gene>
    <name evidence="6" type="ORF">BO80DRAFT_422928</name>
</gene>
<dbReference type="SUPFAM" id="SSF52151">
    <property type="entry name" value="FabD/lysophospholipase-like"/>
    <property type="match status" value="1"/>
</dbReference>
<keyword evidence="3 4" id="KW-0443">Lipid metabolism</keyword>
<dbReference type="EMBL" id="KZ824427">
    <property type="protein sequence ID" value="RAL03472.1"/>
    <property type="molecule type" value="Genomic_DNA"/>
</dbReference>
<proteinExistence type="inferred from homology"/>
<dbReference type="GO" id="GO:0004622">
    <property type="term" value="F:phosphatidylcholine lysophospholipase activity"/>
    <property type="evidence" value="ECO:0007669"/>
    <property type="project" value="UniProtKB-EC"/>
</dbReference>
<dbReference type="EC" id="3.1.1.5" evidence="4"/>
<dbReference type="STRING" id="1448316.A0A395H6C8"/>
<reference evidence="6 7" key="1">
    <citation type="submission" date="2018-02" db="EMBL/GenBank/DDBJ databases">
        <title>The genomes of Aspergillus section Nigri reveals drivers in fungal speciation.</title>
        <authorList>
            <consortium name="DOE Joint Genome Institute"/>
            <person name="Vesth T.C."/>
            <person name="Nybo J."/>
            <person name="Theobald S."/>
            <person name="Brandl J."/>
            <person name="Frisvad J.C."/>
            <person name="Nielsen K.F."/>
            <person name="Lyhne E.K."/>
            <person name="Kogle M.E."/>
            <person name="Kuo A."/>
            <person name="Riley R."/>
            <person name="Clum A."/>
            <person name="Nolan M."/>
            <person name="Lipzen A."/>
            <person name="Salamov A."/>
            <person name="Henrissat B."/>
            <person name="Wiebenga A."/>
            <person name="De vries R.P."/>
            <person name="Grigoriev I.V."/>
            <person name="Mortensen U.H."/>
            <person name="Andersen M.R."/>
            <person name="Baker S.E."/>
        </authorList>
    </citation>
    <scope>NUCLEOTIDE SEQUENCE [LARGE SCALE GENOMIC DNA]</scope>
    <source>
        <strain evidence="6 7">CBS 121593</strain>
    </source>
</reference>
<evidence type="ECO:0000313" key="6">
    <source>
        <dbReference type="EMBL" id="RAL03472.1"/>
    </source>
</evidence>
<dbReference type="Gene3D" id="3.40.1090.10">
    <property type="entry name" value="Cytosolic phospholipase A2 catalytic domain"/>
    <property type="match status" value="1"/>
</dbReference>
<accession>A0A395H6C8</accession>
<comment type="function">
    <text evidence="1">Catalyzes the release of fatty acids from lysophospholipids.</text>
</comment>
<evidence type="ECO:0000256" key="2">
    <source>
        <dbReference type="ARBA" id="ARBA00008780"/>
    </source>
</evidence>
<keyword evidence="7" id="KW-1185">Reference proteome</keyword>